<evidence type="ECO:0000313" key="1">
    <source>
        <dbReference type="EMBL" id="EEY60117.1"/>
    </source>
</evidence>
<organism evidence="1 2">
    <name type="scientific">Phytophthora infestans (strain T30-4)</name>
    <name type="common">Potato late blight agent</name>
    <dbReference type="NCBI Taxonomy" id="403677"/>
    <lineage>
        <taxon>Eukaryota</taxon>
        <taxon>Sar</taxon>
        <taxon>Stramenopiles</taxon>
        <taxon>Oomycota</taxon>
        <taxon>Peronosporomycetes</taxon>
        <taxon>Peronosporales</taxon>
        <taxon>Peronosporaceae</taxon>
        <taxon>Phytophthora</taxon>
    </lineage>
</organism>
<dbReference type="HOGENOM" id="CLU_1285516_0_0_1"/>
<dbReference type="EMBL" id="DS028143">
    <property type="protein sequence ID" value="EEY60117.1"/>
    <property type="molecule type" value="Genomic_DNA"/>
</dbReference>
<dbReference type="GeneID" id="9478268"/>
<dbReference type="VEuPathDB" id="FungiDB:PITG_12434"/>
<dbReference type="Proteomes" id="UP000006643">
    <property type="component" value="Unassembled WGS sequence"/>
</dbReference>
<dbReference type="OMA" id="ERVRIEX"/>
<dbReference type="OrthoDB" id="128457at2759"/>
<dbReference type="eggNOG" id="ENOG502R6H0">
    <property type="taxonomic scope" value="Eukaryota"/>
</dbReference>
<accession>D0NKI1</accession>
<name>D0NKI1_PHYIT</name>
<dbReference type="KEGG" id="pif:PITG_12434"/>
<gene>
    <name evidence="1" type="ORF">PITG_12434</name>
</gene>
<dbReference type="RefSeq" id="XP_002900324.1">
    <property type="nucleotide sequence ID" value="XM_002900278.1"/>
</dbReference>
<keyword evidence="2" id="KW-1185">Reference proteome</keyword>
<protein>
    <submittedName>
        <fullName evidence="1">Uncharacterized protein</fullName>
    </submittedName>
</protein>
<proteinExistence type="predicted"/>
<evidence type="ECO:0000313" key="2">
    <source>
        <dbReference type="Proteomes" id="UP000006643"/>
    </source>
</evidence>
<dbReference type="AlphaFoldDB" id="D0NKI1"/>
<reference evidence="2" key="1">
    <citation type="journal article" date="2009" name="Nature">
        <title>Genome sequence and analysis of the Irish potato famine pathogen Phytophthora infestans.</title>
        <authorList>
            <consortium name="The Broad Institute Genome Sequencing Platform"/>
            <person name="Haas B.J."/>
            <person name="Kamoun S."/>
            <person name="Zody M.C."/>
            <person name="Jiang R.H."/>
            <person name="Handsaker R.E."/>
            <person name="Cano L.M."/>
            <person name="Grabherr M."/>
            <person name="Kodira C.D."/>
            <person name="Raffaele S."/>
            <person name="Torto-Alalibo T."/>
            <person name="Bozkurt T.O."/>
            <person name="Ah-Fong A.M."/>
            <person name="Alvarado L."/>
            <person name="Anderson V.L."/>
            <person name="Armstrong M.R."/>
            <person name="Avrova A."/>
            <person name="Baxter L."/>
            <person name="Beynon J."/>
            <person name="Boevink P.C."/>
            <person name="Bollmann S.R."/>
            <person name="Bos J.I."/>
            <person name="Bulone V."/>
            <person name="Cai G."/>
            <person name="Cakir C."/>
            <person name="Carrington J.C."/>
            <person name="Chawner M."/>
            <person name="Conti L."/>
            <person name="Costanzo S."/>
            <person name="Ewan R."/>
            <person name="Fahlgren N."/>
            <person name="Fischbach M.A."/>
            <person name="Fugelstad J."/>
            <person name="Gilroy E.M."/>
            <person name="Gnerre S."/>
            <person name="Green P.J."/>
            <person name="Grenville-Briggs L.J."/>
            <person name="Griffith J."/>
            <person name="Grunwald N.J."/>
            <person name="Horn K."/>
            <person name="Horner N.R."/>
            <person name="Hu C.H."/>
            <person name="Huitema E."/>
            <person name="Jeong D.H."/>
            <person name="Jones A.M."/>
            <person name="Jones J.D."/>
            <person name="Jones R.W."/>
            <person name="Karlsson E.K."/>
            <person name="Kunjeti S.G."/>
            <person name="Lamour K."/>
            <person name="Liu Z."/>
            <person name="Ma L."/>
            <person name="Maclean D."/>
            <person name="Chibucos M.C."/>
            <person name="McDonald H."/>
            <person name="McWalters J."/>
            <person name="Meijer H.J."/>
            <person name="Morgan W."/>
            <person name="Morris P.F."/>
            <person name="Munro C.A."/>
            <person name="O'Neill K."/>
            <person name="Ospina-Giraldo M."/>
            <person name="Pinzon A."/>
            <person name="Pritchard L."/>
            <person name="Ramsahoye B."/>
            <person name="Ren Q."/>
            <person name="Restrepo S."/>
            <person name="Roy S."/>
            <person name="Sadanandom A."/>
            <person name="Savidor A."/>
            <person name="Schornack S."/>
            <person name="Schwartz D.C."/>
            <person name="Schumann U.D."/>
            <person name="Schwessinger B."/>
            <person name="Seyer L."/>
            <person name="Sharpe T."/>
            <person name="Silvar C."/>
            <person name="Song J."/>
            <person name="Studholme D.J."/>
            <person name="Sykes S."/>
            <person name="Thines M."/>
            <person name="van de Vondervoort P.J."/>
            <person name="Phuntumart V."/>
            <person name="Wawra S."/>
            <person name="Weide R."/>
            <person name="Win J."/>
            <person name="Young C."/>
            <person name="Zhou S."/>
            <person name="Fry W."/>
            <person name="Meyers B.C."/>
            <person name="van West P."/>
            <person name="Ristaino J."/>
            <person name="Govers F."/>
            <person name="Birch P.R."/>
            <person name="Whisson S.C."/>
            <person name="Judelson H.S."/>
            <person name="Nusbaum C."/>
        </authorList>
    </citation>
    <scope>NUCLEOTIDE SEQUENCE [LARGE SCALE GENOMIC DNA]</scope>
    <source>
        <strain evidence="2">T30-4</strain>
    </source>
</reference>
<dbReference type="InParanoid" id="D0NKI1"/>
<sequence>MTKVPYGSATTKECVKCERSISRTNFSTHAKKCKGIKARESRVDIRKRSWVKHRAKRVSEQRSRRATQLFQKLEVHFCSGTDIPMDEIDLMSKAWFEKAYLLLHPDKRHWMPPEFQGEPAESLLQEKMQSIRCEEIQAQNAALRAPIQDEIDSFKEGKNCASLAEFEGIYMAGFIEKDKIYESKMKEKEKEKEKDLTDERRFREVFGFDSDSEEG</sequence>